<evidence type="ECO:0000313" key="3">
    <source>
        <dbReference type="EMBL" id="KAJ5080709.1"/>
    </source>
</evidence>
<proteinExistence type="predicted"/>
<reference evidence="3" key="1">
    <citation type="submission" date="2022-10" db="EMBL/GenBank/DDBJ databases">
        <title>Novel sulphate-reducing endosymbionts in the free-living metamonad Anaeramoeba.</title>
        <authorList>
            <person name="Jerlstrom-Hultqvist J."/>
            <person name="Cepicka I."/>
            <person name="Gallot-Lavallee L."/>
            <person name="Salas-Leiva D."/>
            <person name="Curtis B.A."/>
            <person name="Zahonova K."/>
            <person name="Pipaliya S."/>
            <person name="Dacks J."/>
            <person name="Roger A.J."/>
        </authorList>
    </citation>
    <scope>NUCLEOTIDE SEQUENCE</scope>
    <source>
        <strain evidence="3">BMAN</strain>
    </source>
</reference>
<evidence type="ECO:0000313" key="4">
    <source>
        <dbReference type="Proteomes" id="UP001149090"/>
    </source>
</evidence>
<dbReference type="GO" id="GO:0005615">
    <property type="term" value="C:extracellular space"/>
    <property type="evidence" value="ECO:0007669"/>
    <property type="project" value="TreeGrafter"/>
</dbReference>
<keyword evidence="1" id="KW-0732">Signal</keyword>
<dbReference type="EMBL" id="JAPDFW010000003">
    <property type="protein sequence ID" value="KAJ5080709.1"/>
    <property type="molecule type" value="Genomic_DNA"/>
</dbReference>
<dbReference type="InterPro" id="IPR029002">
    <property type="entry name" value="PLPC/GPLD1"/>
</dbReference>
<dbReference type="Proteomes" id="UP001149090">
    <property type="component" value="Unassembled WGS sequence"/>
</dbReference>
<dbReference type="Pfam" id="PF00882">
    <property type="entry name" value="Zn_dep_PLPC"/>
    <property type="match status" value="1"/>
</dbReference>
<dbReference type="AlphaFoldDB" id="A0A9Q0RI10"/>
<name>A0A9Q0RI10_ANAIG</name>
<evidence type="ECO:0000259" key="2">
    <source>
        <dbReference type="Pfam" id="PF00882"/>
    </source>
</evidence>
<gene>
    <name evidence="3" type="ORF">M0811_13817</name>
</gene>
<sequence>MKLHFIFFLIFFLKATLQCGYITHFYISQNAIGESENQVDPTLYNLLSSHLDTVQLGSCTPDWGYNLLINKYHDLSDIIHEEGFLYASFDYLKEKYPDFSDSEAQKYLAYFIGIGGHQTADIYWHGYNGDPLAFMFQVAKNDFDSDSIDGIIHQVMEATADMFIANEHDPHVGLKWWIPAQAVCDVYMRYKEVEVSTTEFIIGMDVLKVLMVLLKTLNWAGTELGKIIEPWSHANYMTWGHGGIDNCVDMSVPYYTDAWLYLNDKQSVVLPHFNYVSYPYSNTGDTSFFENLVPAARELIDSGIISIDHTQNDDGSVTSEIPHIADFSKFLGLIQRYFGISALEHLSYQFLNELI</sequence>
<protein>
    <recommendedName>
        <fullName evidence="2">Phospholipase C/D domain-containing protein</fullName>
    </recommendedName>
</protein>
<dbReference type="PANTHER" id="PTHR23221:SF7">
    <property type="entry name" value="PHOSPHATIDYLINOSITOL-GLYCAN-SPECIFIC PHOSPHOLIPASE D"/>
    <property type="match status" value="1"/>
</dbReference>
<accession>A0A9Q0RI10</accession>
<feature type="chain" id="PRO_5040206407" description="Phospholipase C/D domain-containing protein" evidence="1">
    <location>
        <begin position="20"/>
        <end position="355"/>
    </location>
</feature>
<evidence type="ECO:0000256" key="1">
    <source>
        <dbReference type="SAM" id="SignalP"/>
    </source>
</evidence>
<keyword evidence="4" id="KW-1185">Reference proteome</keyword>
<feature type="signal peptide" evidence="1">
    <location>
        <begin position="1"/>
        <end position="19"/>
    </location>
</feature>
<dbReference type="GO" id="GO:0004621">
    <property type="term" value="F:glycosylphosphatidylinositol phospholipase D activity"/>
    <property type="evidence" value="ECO:0007669"/>
    <property type="project" value="TreeGrafter"/>
</dbReference>
<comment type="caution">
    <text evidence="3">The sequence shown here is derived from an EMBL/GenBank/DDBJ whole genome shotgun (WGS) entry which is preliminary data.</text>
</comment>
<dbReference type="PANTHER" id="PTHR23221">
    <property type="entry name" value="GLYCOSYLPHOSPHATIDYLINOSITOL PHOSPHOLIPASE D"/>
    <property type="match status" value="1"/>
</dbReference>
<dbReference type="GO" id="GO:0031012">
    <property type="term" value="C:extracellular matrix"/>
    <property type="evidence" value="ECO:0007669"/>
    <property type="project" value="TreeGrafter"/>
</dbReference>
<dbReference type="OrthoDB" id="5317514at2759"/>
<feature type="domain" description="Phospholipase C/D" evidence="2">
    <location>
        <begin position="23"/>
        <end position="176"/>
    </location>
</feature>
<organism evidence="3 4">
    <name type="scientific">Anaeramoeba ignava</name>
    <name type="common">Anaerobic marine amoeba</name>
    <dbReference type="NCBI Taxonomy" id="1746090"/>
    <lineage>
        <taxon>Eukaryota</taxon>
        <taxon>Metamonada</taxon>
        <taxon>Anaeramoebidae</taxon>
        <taxon>Anaeramoeba</taxon>
    </lineage>
</organism>